<dbReference type="RefSeq" id="WP_163570384.1">
    <property type="nucleotide sequence ID" value="NZ_BAAANY010000014.1"/>
</dbReference>
<evidence type="ECO:0000313" key="2">
    <source>
        <dbReference type="Proteomes" id="UP001500618"/>
    </source>
</evidence>
<dbReference type="Proteomes" id="UP001500618">
    <property type="component" value="Unassembled WGS sequence"/>
</dbReference>
<name>A0ABP4TE15_9ACTN</name>
<evidence type="ECO:0000313" key="1">
    <source>
        <dbReference type="EMBL" id="GAA1686532.1"/>
    </source>
</evidence>
<accession>A0ABP4TE15</accession>
<keyword evidence="2" id="KW-1185">Reference proteome</keyword>
<comment type="caution">
    <text evidence="1">The sequence shown here is derived from an EMBL/GenBank/DDBJ whole genome shotgun (WGS) entry which is preliminary data.</text>
</comment>
<proteinExistence type="predicted"/>
<reference evidence="2" key="1">
    <citation type="journal article" date="2019" name="Int. J. Syst. Evol. Microbiol.">
        <title>The Global Catalogue of Microorganisms (GCM) 10K type strain sequencing project: providing services to taxonomists for standard genome sequencing and annotation.</title>
        <authorList>
            <consortium name="The Broad Institute Genomics Platform"/>
            <consortium name="The Broad Institute Genome Sequencing Center for Infectious Disease"/>
            <person name="Wu L."/>
            <person name="Ma J."/>
        </authorList>
    </citation>
    <scope>NUCLEOTIDE SEQUENCE [LARGE SCALE GENOMIC DNA]</scope>
    <source>
        <strain evidence="2">JCM 14718</strain>
    </source>
</reference>
<dbReference type="InterPro" id="IPR054206">
    <property type="entry name" value="DUF6912"/>
</dbReference>
<organism evidence="1 2">
    <name type="scientific">Fodinicola feengrottensis</name>
    <dbReference type="NCBI Taxonomy" id="435914"/>
    <lineage>
        <taxon>Bacteria</taxon>
        <taxon>Bacillati</taxon>
        <taxon>Actinomycetota</taxon>
        <taxon>Actinomycetes</taxon>
        <taxon>Mycobacteriales</taxon>
        <taxon>Fodinicola</taxon>
    </lineage>
</organism>
<dbReference type="Pfam" id="PF21853">
    <property type="entry name" value="DUF6912"/>
    <property type="match status" value="1"/>
</dbReference>
<dbReference type="EMBL" id="BAAANY010000014">
    <property type="protein sequence ID" value="GAA1686532.1"/>
    <property type="molecule type" value="Genomic_DNA"/>
</dbReference>
<gene>
    <name evidence="1" type="ORF">GCM10009765_40040</name>
</gene>
<sequence>MRVYLPATLPALRTLKESGEIPLPITAFAVTAALREWYVDDDGEELEYAAFTEAARASLRMIDRDPTAPRRRVVISADVDDAAAKPRPDLDRAVVRLADPVVFAAVAAIHVDGVAAVDDVRAAANVVIEADLGDEDSQFTVDSAEGHELEWYDVTEIDDLLK</sequence>
<protein>
    <submittedName>
        <fullName evidence="1">Uncharacterized protein</fullName>
    </submittedName>
</protein>